<keyword evidence="3" id="KW-1133">Transmembrane helix</keyword>
<feature type="region of interest" description="Disordered" evidence="2">
    <location>
        <begin position="428"/>
        <end position="508"/>
    </location>
</feature>
<dbReference type="PANTHER" id="PTHR42996:SF1">
    <property type="entry name" value="PHOSPHATE-BINDING PROTEIN PSTS"/>
    <property type="match status" value="1"/>
</dbReference>
<evidence type="ECO:0000256" key="1">
    <source>
        <dbReference type="ARBA" id="ARBA00008725"/>
    </source>
</evidence>
<evidence type="ECO:0000313" key="5">
    <source>
        <dbReference type="EMBL" id="CAB4569418.1"/>
    </source>
</evidence>
<keyword evidence="3" id="KW-0472">Membrane</keyword>
<dbReference type="EMBL" id="CAEZSR010000089">
    <property type="protein sequence ID" value="CAB4569418.1"/>
    <property type="molecule type" value="Genomic_DNA"/>
</dbReference>
<dbReference type="PANTHER" id="PTHR42996">
    <property type="entry name" value="PHOSPHATE-BINDING PROTEIN PSTS"/>
    <property type="match status" value="1"/>
</dbReference>
<proteinExistence type="inferred from homology"/>
<dbReference type="Pfam" id="PF12849">
    <property type="entry name" value="PBP_like_2"/>
    <property type="match status" value="1"/>
</dbReference>
<dbReference type="SUPFAM" id="SSF53850">
    <property type="entry name" value="Periplasmic binding protein-like II"/>
    <property type="match status" value="1"/>
</dbReference>
<feature type="transmembrane region" description="Helical" evidence="3">
    <location>
        <begin position="581"/>
        <end position="602"/>
    </location>
</feature>
<evidence type="ECO:0000256" key="2">
    <source>
        <dbReference type="SAM" id="MobiDB-lite"/>
    </source>
</evidence>
<dbReference type="InterPro" id="IPR024370">
    <property type="entry name" value="PBP_domain"/>
</dbReference>
<accession>A0A6J6E7V1</accession>
<dbReference type="InterPro" id="IPR050962">
    <property type="entry name" value="Phosphate-bind_PstS"/>
</dbReference>
<dbReference type="AlphaFoldDB" id="A0A6J6E7V1"/>
<feature type="compositionally biased region" description="Low complexity" evidence="2">
    <location>
        <begin position="428"/>
        <end position="437"/>
    </location>
</feature>
<protein>
    <submittedName>
        <fullName evidence="5">Unannotated protein</fullName>
    </submittedName>
</protein>
<evidence type="ECO:0000256" key="3">
    <source>
        <dbReference type="SAM" id="Phobius"/>
    </source>
</evidence>
<comment type="similarity">
    <text evidence="1">Belongs to the PstS family.</text>
</comment>
<feature type="compositionally biased region" description="Gly residues" evidence="2">
    <location>
        <begin position="438"/>
        <end position="500"/>
    </location>
</feature>
<reference evidence="5" key="1">
    <citation type="submission" date="2020-05" db="EMBL/GenBank/DDBJ databases">
        <authorList>
            <person name="Chiriac C."/>
            <person name="Salcher M."/>
            <person name="Ghai R."/>
            <person name="Kavagutti S V."/>
        </authorList>
    </citation>
    <scope>NUCLEOTIDE SEQUENCE</scope>
</reference>
<dbReference type="Gene3D" id="3.40.190.10">
    <property type="entry name" value="Periplasmic binding protein-like II"/>
    <property type="match status" value="2"/>
</dbReference>
<feature type="domain" description="PBP" evidence="4">
    <location>
        <begin position="15"/>
        <end position="336"/>
    </location>
</feature>
<evidence type="ECO:0000259" key="4">
    <source>
        <dbReference type="Pfam" id="PF12849"/>
    </source>
</evidence>
<organism evidence="5">
    <name type="scientific">freshwater metagenome</name>
    <dbReference type="NCBI Taxonomy" id="449393"/>
    <lineage>
        <taxon>unclassified sequences</taxon>
        <taxon>metagenomes</taxon>
        <taxon>ecological metagenomes</taxon>
    </lineage>
</organism>
<keyword evidence="3" id="KW-0812">Transmembrane</keyword>
<sequence>MAAVPLGLTGANPVTDASSYQRISGEGSSWSANALDAMRVNVQQFGITVDYNPTGSTSGRKNFLNGTVDFAASDIPFQFNPEDGSAPENPAPGSYAYMPITAGGTAFMYNLRINGQRVTNLRLSGENAAKIFTGAITVWNDPAIAADNPGLTLPARNIVPVVRSEGSGSTAQLTAWMIDRHPQIWQAYCERSGRAPACGQTSFYPTIPGMIAQNGDLGVSGYVSQGFAEGAIGYVNYSYALGTQFPVVKLLNAAGFYTEPTPENVAVSLLKARINTDESNPARYLTQDLSGVYTDTDPRSYQLSSYSYLILPTRVGGQFNEAKGRTLGAFAYYAMCQAQQQSASLGYSPMPVNLVEASFEQIRKIPGVEVQNIDIAQCDNPTFSADGTNVLATSAPQPKACDARGPLQCSDGTAGLANVPTPVNAAAQGGTAPATGGAAAGAGGAPATGGGAAQGSGAPATGGGSTATGGAPATGGGSTGSGGGSATGGGSTGTAGGTATGGAVDPATGAVTDPVTGLVIVPGGSGTVDPETGLVAGAPACDPSTGVGCAATGQNPTAGQVAVGAVASTVIPETTPWDASIAFVVLVILLVLAVVIVPAVAWRRFSGGVPT</sequence>
<gene>
    <name evidence="5" type="ORF">UFOPK1493_02293</name>
</gene>
<dbReference type="CDD" id="cd13565">
    <property type="entry name" value="PBP2_PstS"/>
    <property type="match status" value="1"/>
</dbReference>
<name>A0A6J6E7V1_9ZZZZ</name>